<dbReference type="PROSITE" id="PS00444">
    <property type="entry name" value="POLYPRENYL_SYNTHASE_2"/>
    <property type="match status" value="1"/>
</dbReference>
<dbReference type="InterPro" id="IPR039702">
    <property type="entry name" value="FPS1-like"/>
</dbReference>
<evidence type="ECO:0000256" key="2">
    <source>
        <dbReference type="ARBA" id="ARBA00004932"/>
    </source>
</evidence>
<sequence>MATSKQQFIEFFPRLVTDLLRDLDELEALPESKAWIKRALELNVQGGKMNRGLSVVDALAVLRSQAGTKLTTTDRERATILGWCIELLQAFFLISDDIMDASITRRGQPCWYRRPEVGMIAINDAFIIEMFIYRILKKYFRADAFYIDLVELVQDVTFKTELGQCLDLITAPEDDVDLNRFSMDKYRYIVRFKTAYYSFVLPVTMALMLAGVQDPKAFQQAEAVLLPLGEYFQIQDDFLDCYGTPEMIGKIGTDIEDNKCSWLINQALLLANPDQKTQLHQHYGKRSAEDVAAVKAIYQDLGLEQRFHDYESQSHTDITGLIKAVDPALVPHQIFVDYMGKIYRRTK</sequence>
<dbReference type="EC" id="2.5.1.1" evidence="11"/>
<keyword evidence="5" id="KW-0444">Lipid biosynthesis</keyword>
<evidence type="ECO:0000256" key="1">
    <source>
        <dbReference type="ARBA" id="ARBA00001946"/>
    </source>
</evidence>
<keyword evidence="8" id="KW-0460">Magnesium</keyword>
<evidence type="ECO:0000256" key="10">
    <source>
        <dbReference type="RuleBase" id="RU004466"/>
    </source>
</evidence>
<dbReference type="SFLD" id="SFLDS00005">
    <property type="entry name" value="Isoprenoid_Synthase_Type_I"/>
    <property type="match status" value="1"/>
</dbReference>
<dbReference type="Pfam" id="PF00348">
    <property type="entry name" value="polyprenyl_synt"/>
    <property type="match status" value="1"/>
</dbReference>
<dbReference type="InterPro" id="IPR008949">
    <property type="entry name" value="Isoprenoid_synthase_dom_sf"/>
</dbReference>
<dbReference type="InterPro" id="IPR000092">
    <property type="entry name" value="Polyprenyl_synt"/>
</dbReference>
<reference evidence="11" key="1">
    <citation type="submission" date="2022-07" db="EMBL/GenBank/DDBJ databases">
        <title>Phylogenomic reconstructions and comparative analyses of Kickxellomycotina fungi.</title>
        <authorList>
            <person name="Reynolds N.K."/>
            <person name="Stajich J.E."/>
            <person name="Barry K."/>
            <person name="Grigoriev I.V."/>
            <person name="Crous P."/>
            <person name="Smith M.E."/>
        </authorList>
    </citation>
    <scope>NUCLEOTIDE SEQUENCE</scope>
    <source>
        <strain evidence="11">RSA 861</strain>
    </source>
</reference>
<evidence type="ECO:0000256" key="7">
    <source>
        <dbReference type="ARBA" id="ARBA00022723"/>
    </source>
</evidence>
<evidence type="ECO:0000256" key="6">
    <source>
        <dbReference type="ARBA" id="ARBA00022679"/>
    </source>
</evidence>
<name>A0A9W7ZP69_9FUNG</name>
<evidence type="ECO:0000256" key="3">
    <source>
        <dbReference type="ARBA" id="ARBA00005035"/>
    </source>
</evidence>
<dbReference type="Proteomes" id="UP001150569">
    <property type="component" value="Unassembled WGS sequence"/>
</dbReference>
<comment type="cofactor">
    <cofactor evidence="1">
        <name>Mg(2+)</name>
        <dbReference type="ChEBI" id="CHEBI:18420"/>
    </cofactor>
</comment>
<evidence type="ECO:0000313" key="12">
    <source>
        <dbReference type="Proteomes" id="UP001150569"/>
    </source>
</evidence>
<evidence type="ECO:0000256" key="5">
    <source>
        <dbReference type="ARBA" id="ARBA00022516"/>
    </source>
</evidence>
<comment type="caution">
    <text evidence="11">The sequence shown here is derived from an EMBL/GenBank/DDBJ whole genome shotgun (WGS) entry which is preliminary data.</text>
</comment>
<evidence type="ECO:0000256" key="8">
    <source>
        <dbReference type="ARBA" id="ARBA00022842"/>
    </source>
</evidence>
<dbReference type="Gene3D" id="1.10.600.10">
    <property type="entry name" value="Farnesyl Diphosphate Synthase"/>
    <property type="match status" value="1"/>
</dbReference>
<dbReference type="CDD" id="cd00685">
    <property type="entry name" value="Trans_IPPS_HT"/>
    <property type="match status" value="1"/>
</dbReference>
<dbReference type="AlphaFoldDB" id="A0A9W7ZP69"/>
<dbReference type="SFLD" id="SFLDG01017">
    <property type="entry name" value="Polyprenyl_Transferase_Like"/>
    <property type="match status" value="1"/>
</dbReference>
<dbReference type="GO" id="GO:0004337">
    <property type="term" value="F:(2E,6E)-farnesyl diphosphate synthase activity"/>
    <property type="evidence" value="ECO:0007669"/>
    <property type="project" value="TreeGrafter"/>
</dbReference>
<dbReference type="SUPFAM" id="SSF48576">
    <property type="entry name" value="Terpenoid synthases"/>
    <property type="match status" value="1"/>
</dbReference>
<dbReference type="GO" id="GO:0045337">
    <property type="term" value="P:farnesyl diphosphate biosynthetic process"/>
    <property type="evidence" value="ECO:0007669"/>
    <property type="project" value="TreeGrafter"/>
</dbReference>
<dbReference type="PROSITE" id="PS00723">
    <property type="entry name" value="POLYPRENYL_SYNTHASE_1"/>
    <property type="match status" value="1"/>
</dbReference>
<evidence type="ECO:0000256" key="4">
    <source>
        <dbReference type="ARBA" id="ARBA00006706"/>
    </source>
</evidence>
<keyword evidence="7" id="KW-0479">Metal-binding</keyword>
<dbReference type="OrthoDB" id="10257492at2759"/>
<comment type="pathway">
    <text evidence="2">Isoprenoid biosynthesis; geranyl diphosphate biosynthesis; geranyl diphosphate from dimethylallyl diphosphate and isopentenyl diphosphate: step 1/1.</text>
</comment>
<dbReference type="PANTHER" id="PTHR11525">
    <property type="entry name" value="FARNESYL-PYROPHOSPHATE SYNTHETASE"/>
    <property type="match status" value="1"/>
</dbReference>
<dbReference type="InterPro" id="IPR033749">
    <property type="entry name" value="Polyprenyl_synt_CS"/>
</dbReference>
<evidence type="ECO:0000313" key="11">
    <source>
        <dbReference type="EMBL" id="KAJ1909688.1"/>
    </source>
</evidence>
<protein>
    <submittedName>
        <fullName evidence="11">Farnesyl pyrophosphate synthetase</fullName>
        <ecNumber evidence="11">2.5.1.1</ecNumber>
    </submittedName>
</protein>
<dbReference type="PANTHER" id="PTHR11525:SF0">
    <property type="entry name" value="FARNESYL PYROPHOSPHATE SYNTHASE"/>
    <property type="match status" value="1"/>
</dbReference>
<keyword evidence="6 10" id="KW-0808">Transferase</keyword>
<comment type="pathway">
    <text evidence="3">Isoprenoid biosynthesis; farnesyl diphosphate biosynthesis; farnesyl diphosphate from geranyl diphosphate and isopentenyl diphosphate: step 1/1.</text>
</comment>
<gene>
    <name evidence="11" type="primary">ERG20_3</name>
    <name evidence="11" type="ORF">IWQ60_011034</name>
</gene>
<evidence type="ECO:0000256" key="9">
    <source>
        <dbReference type="ARBA" id="ARBA00023098"/>
    </source>
</evidence>
<dbReference type="EMBL" id="JANBPT010001162">
    <property type="protein sequence ID" value="KAJ1909688.1"/>
    <property type="molecule type" value="Genomic_DNA"/>
</dbReference>
<dbReference type="GO" id="GO:0004161">
    <property type="term" value="F:dimethylallyltranstransferase activity"/>
    <property type="evidence" value="ECO:0007669"/>
    <property type="project" value="UniProtKB-EC"/>
</dbReference>
<comment type="similarity">
    <text evidence="4 10">Belongs to the FPP/GGPP synthase family.</text>
</comment>
<dbReference type="GO" id="GO:0005737">
    <property type="term" value="C:cytoplasm"/>
    <property type="evidence" value="ECO:0007669"/>
    <property type="project" value="TreeGrafter"/>
</dbReference>
<keyword evidence="9" id="KW-0443">Lipid metabolism</keyword>
<accession>A0A9W7ZP69</accession>
<organism evidence="11 12">
    <name type="scientific">Tieghemiomyces parasiticus</name>
    <dbReference type="NCBI Taxonomy" id="78921"/>
    <lineage>
        <taxon>Eukaryota</taxon>
        <taxon>Fungi</taxon>
        <taxon>Fungi incertae sedis</taxon>
        <taxon>Zoopagomycota</taxon>
        <taxon>Kickxellomycotina</taxon>
        <taxon>Dimargaritomycetes</taxon>
        <taxon>Dimargaritales</taxon>
        <taxon>Dimargaritaceae</taxon>
        <taxon>Tieghemiomyces</taxon>
    </lineage>
</organism>
<keyword evidence="12" id="KW-1185">Reference proteome</keyword>
<dbReference type="GO" id="GO:0046872">
    <property type="term" value="F:metal ion binding"/>
    <property type="evidence" value="ECO:0007669"/>
    <property type="project" value="UniProtKB-KW"/>
</dbReference>
<dbReference type="FunFam" id="1.10.600.10:FF:000006">
    <property type="entry name" value="Farnesyl pyrophosphate synthase"/>
    <property type="match status" value="1"/>
</dbReference>
<proteinExistence type="inferred from homology"/>